<dbReference type="Proteomes" id="UP000070433">
    <property type="component" value="Chromosome"/>
</dbReference>
<evidence type="ECO:0000256" key="1">
    <source>
        <dbReference type="SAM" id="SignalP"/>
    </source>
</evidence>
<name>A0A127JS90_9BURK</name>
<dbReference type="OrthoDB" id="8907219at2"/>
<sequence>MNALRMALVSGLLAIAGLAHAAASDAFNELLEASMKDKKGVMVYVKGQAIGGRVTRITAEAIEMTARDYARIVIRRDAIDAIAAN</sequence>
<dbReference type="EMBL" id="CP010951">
    <property type="protein sequence ID" value="AMO22810.1"/>
    <property type="molecule type" value="Genomic_DNA"/>
</dbReference>
<evidence type="ECO:0000313" key="3">
    <source>
        <dbReference type="Proteomes" id="UP000070433"/>
    </source>
</evidence>
<proteinExistence type="predicted"/>
<gene>
    <name evidence="2" type="ORF">UC35_07795</name>
</gene>
<feature type="signal peptide" evidence="1">
    <location>
        <begin position="1"/>
        <end position="21"/>
    </location>
</feature>
<accession>A0A127JS90</accession>
<dbReference type="AlphaFoldDB" id="A0A127JS90"/>
<keyword evidence="3" id="KW-1185">Reference proteome</keyword>
<reference evidence="2 3" key="1">
    <citation type="journal article" date="2014" name="Int. J. Syst. Evol. Microbiol.">
        <title>Ramlibacter solisilvae sp. nov., isolated from forest soil, and emended description of the genus Ramlibacter.</title>
        <authorList>
            <person name="Lee H.J."/>
            <person name="Lee S.H."/>
            <person name="Lee S.S."/>
            <person name="Lee J.S."/>
            <person name="Kim Y."/>
            <person name="Kim S.C."/>
            <person name="Jeon C.O."/>
        </authorList>
    </citation>
    <scope>NUCLEOTIDE SEQUENCE [LARGE SCALE GENOMIC DNA]</scope>
    <source>
        <strain evidence="2 3">5-10</strain>
    </source>
</reference>
<evidence type="ECO:0000313" key="2">
    <source>
        <dbReference type="EMBL" id="AMO22810.1"/>
    </source>
</evidence>
<keyword evidence="1" id="KW-0732">Signal</keyword>
<feature type="chain" id="PRO_5007449509" evidence="1">
    <location>
        <begin position="22"/>
        <end position="85"/>
    </location>
</feature>
<organism evidence="2 3">
    <name type="scientific">Ramlibacter tataouinensis</name>
    <dbReference type="NCBI Taxonomy" id="94132"/>
    <lineage>
        <taxon>Bacteria</taxon>
        <taxon>Pseudomonadati</taxon>
        <taxon>Pseudomonadota</taxon>
        <taxon>Betaproteobacteria</taxon>
        <taxon>Burkholderiales</taxon>
        <taxon>Comamonadaceae</taxon>
        <taxon>Ramlibacter</taxon>
    </lineage>
</organism>
<protein>
    <submittedName>
        <fullName evidence="2">Uncharacterized protein</fullName>
    </submittedName>
</protein>
<dbReference type="RefSeq" id="WP_061497778.1">
    <property type="nucleotide sequence ID" value="NZ_CP010951.1"/>
</dbReference>